<dbReference type="GO" id="GO:0005737">
    <property type="term" value="C:cytoplasm"/>
    <property type="evidence" value="ECO:0007669"/>
    <property type="project" value="UniProtKB-SubCell"/>
</dbReference>
<dbReference type="GO" id="GO:0030643">
    <property type="term" value="P:intracellular phosphate ion homeostasis"/>
    <property type="evidence" value="ECO:0007669"/>
    <property type="project" value="InterPro"/>
</dbReference>
<dbReference type="Gene3D" id="1.20.58.220">
    <property type="entry name" value="Phosphate transport system protein phou homolog 2, domain 2"/>
    <property type="match status" value="1"/>
</dbReference>
<evidence type="ECO:0000256" key="7">
    <source>
        <dbReference type="PIRNR" id="PIRNR003107"/>
    </source>
</evidence>
<name>A0A3G9J2F5_9FIRM</name>
<protein>
    <recommendedName>
        <fullName evidence="7">Phosphate-specific transport system accessory protein PhoU</fullName>
    </recommendedName>
</protein>
<dbReference type="PANTHER" id="PTHR42930">
    <property type="entry name" value="PHOSPHATE-SPECIFIC TRANSPORT SYSTEM ACCESSORY PROTEIN PHOU"/>
    <property type="match status" value="1"/>
</dbReference>
<dbReference type="Proteomes" id="UP000268059">
    <property type="component" value="Chromosome"/>
</dbReference>
<dbReference type="Pfam" id="PF01895">
    <property type="entry name" value="PhoU"/>
    <property type="match status" value="2"/>
</dbReference>
<dbReference type="AlphaFoldDB" id="A0A3G9J2F5"/>
<proteinExistence type="inferred from homology"/>
<dbReference type="PIRSF" id="PIRSF003107">
    <property type="entry name" value="PhoU"/>
    <property type="match status" value="1"/>
</dbReference>
<comment type="function">
    <text evidence="7">Plays a role in the regulation of phosphate uptake.</text>
</comment>
<evidence type="ECO:0000256" key="5">
    <source>
        <dbReference type="ARBA" id="ARBA00022490"/>
    </source>
</evidence>
<dbReference type="PANTHER" id="PTHR42930:SF3">
    <property type="entry name" value="PHOSPHATE-SPECIFIC TRANSPORT SYSTEM ACCESSORY PROTEIN PHOU"/>
    <property type="match status" value="1"/>
</dbReference>
<accession>A0A3G9J2F5</accession>
<keyword evidence="4 7" id="KW-0813">Transport</keyword>
<dbReference type="RefSeq" id="WP_157982945.1">
    <property type="nucleotide sequence ID" value="NZ_AP019309.1"/>
</dbReference>
<evidence type="ECO:0000256" key="6">
    <source>
        <dbReference type="ARBA" id="ARBA00022592"/>
    </source>
</evidence>
<keyword evidence="10" id="KW-1185">Reference proteome</keyword>
<evidence type="ECO:0000259" key="8">
    <source>
        <dbReference type="Pfam" id="PF01895"/>
    </source>
</evidence>
<dbReference type="GO" id="GO:0045936">
    <property type="term" value="P:negative regulation of phosphate metabolic process"/>
    <property type="evidence" value="ECO:0007669"/>
    <property type="project" value="InterPro"/>
</dbReference>
<comment type="similarity">
    <text evidence="2 7">Belongs to the PhoU family.</text>
</comment>
<dbReference type="SUPFAM" id="SSF109755">
    <property type="entry name" value="PhoU-like"/>
    <property type="match status" value="1"/>
</dbReference>
<evidence type="ECO:0000256" key="1">
    <source>
        <dbReference type="ARBA" id="ARBA00004496"/>
    </source>
</evidence>
<dbReference type="InterPro" id="IPR028366">
    <property type="entry name" value="PhoU"/>
</dbReference>
<evidence type="ECO:0000256" key="4">
    <source>
        <dbReference type="ARBA" id="ARBA00022448"/>
    </source>
</evidence>
<feature type="domain" description="PhoU" evidence="8">
    <location>
        <begin position="18"/>
        <end position="105"/>
    </location>
</feature>
<comment type="subcellular location">
    <subcellularLocation>
        <location evidence="1 7">Cytoplasm</location>
    </subcellularLocation>
</comment>
<comment type="subunit">
    <text evidence="3 7">Homodimer.</text>
</comment>
<organism evidence="9 10">
    <name type="scientific">Intestinibaculum porci</name>
    <dbReference type="NCBI Taxonomy" id="2487118"/>
    <lineage>
        <taxon>Bacteria</taxon>
        <taxon>Bacillati</taxon>
        <taxon>Bacillota</taxon>
        <taxon>Erysipelotrichia</taxon>
        <taxon>Erysipelotrichales</taxon>
        <taxon>Erysipelotrichaceae</taxon>
        <taxon>Intestinibaculum</taxon>
    </lineage>
</organism>
<keyword evidence="6 7" id="KW-0592">Phosphate transport</keyword>
<gene>
    <name evidence="9" type="ORF">SG0102_03010</name>
</gene>
<evidence type="ECO:0000313" key="9">
    <source>
        <dbReference type="EMBL" id="BBH25367.1"/>
    </source>
</evidence>
<dbReference type="EMBL" id="AP019309">
    <property type="protein sequence ID" value="BBH25367.1"/>
    <property type="molecule type" value="Genomic_DNA"/>
</dbReference>
<dbReference type="FunFam" id="1.20.58.220:FF:000004">
    <property type="entry name" value="Phosphate-specific transport system accessory protein PhoU"/>
    <property type="match status" value="1"/>
</dbReference>
<dbReference type="GO" id="GO:0006817">
    <property type="term" value="P:phosphate ion transport"/>
    <property type="evidence" value="ECO:0007669"/>
    <property type="project" value="UniProtKB-KW"/>
</dbReference>
<dbReference type="NCBIfam" id="TIGR02135">
    <property type="entry name" value="phoU_full"/>
    <property type="match status" value="1"/>
</dbReference>
<keyword evidence="5 7" id="KW-0963">Cytoplasm</keyword>
<dbReference type="InParanoid" id="A0A3G9J2F5"/>
<evidence type="ECO:0000256" key="2">
    <source>
        <dbReference type="ARBA" id="ARBA00008107"/>
    </source>
</evidence>
<feature type="domain" description="PhoU" evidence="8">
    <location>
        <begin position="121"/>
        <end position="202"/>
    </location>
</feature>
<dbReference type="InterPro" id="IPR026022">
    <property type="entry name" value="PhoU_dom"/>
</dbReference>
<dbReference type="OrthoDB" id="9814256at2"/>
<dbReference type="InterPro" id="IPR038078">
    <property type="entry name" value="PhoU-like_sf"/>
</dbReference>
<sequence length="215" mass="24590">MTLRSNYEEELRNLDVELVKMGNRVEKAIKRAKEAFLNGDVKLAKEVVDKDTKINANEREIEALCFHLMLREAPVATDLRVITTDLKVVTDLERIGDQVADLCELLSEGRHYTKADLLVPLFNTTQVMIHNVLYAYVGRDLDAAKVAAKMDDQVDTYYYDVKDKLIKALKENTIDVDEAIDLLMTAKHLERAGDHATNIYEWLEFMTNGKLEDVQ</sequence>
<evidence type="ECO:0000256" key="3">
    <source>
        <dbReference type="ARBA" id="ARBA00011738"/>
    </source>
</evidence>
<evidence type="ECO:0000313" key="10">
    <source>
        <dbReference type="Proteomes" id="UP000268059"/>
    </source>
</evidence>
<dbReference type="KEGG" id="ebm:SG0102_03010"/>
<reference evidence="9 10" key="1">
    <citation type="submission" date="2018-11" db="EMBL/GenBank/DDBJ databases">
        <title>Novel Erysipelotrichaceae bacterium isolated from small intestine of a swine.</title>
        <authorList>
            <person name="Kim J.S."/>
            <person name="Choe H."/>
            <person name="Lee Y.R."/>
            <person name="Kim K.M."/>
            <person name="Park D.S."/>
        </authorList>
    </citation>
    <scope>NUCLEOTIDE SEQUENCE [LARGE SCALE GENOMIC DNA]</scope>
    <source>
        <strain evidence="9 10">SG0102</strain>
    </source>
</reference>